<evidence type="ECO:0000259" key="4">
    <source>
        <dbReference type="PROSITE" id="PS50296"/>
    </source>
</evidence>
<sequence>MGKRKQSRNRGDNDGMVYSTNPGYSWEDEGQEEEEWSVRECATLYVSLDRKQRAGKPVTLVEGFDGPATELLLLGKVLKQQCGVGGAVKEGCILVQGDHRDKVVTHLNSLGYQTKRKGG</sequence>
<dbReference type="EMBL" id="FQ032823">
    <property type="protein sequence ID" value="CBL87426.1"/>
    <property type="molecule type" value="Genomic_DNA"/>
</dbReference>
<dbReference type="InterPro" id="IPR001950">
    <property type="entry name" value="SUI1"/>
</dbReference>
<feature type="region of interest" description="Disordered" evidence="3">
    <location>
        <begin position="1"/>
        <end position="32"/>
    </location>
</feature>
<proteinExistence type="predicted"/>
<dbReference type="Pfam" id="PF01253">
    <property type="entry name" value="SUI1"/>
    <property type="match status" value="1"/>
</dbReference>
<evidence type="ECO:0000313" key="5">
    <source>
        <dbReference type="EMBL" id="CBL87426.1"/>
    </source>
</evidence>
<dbReference type="InterPro" id="IPR036877">
    <property type="entry name" value="SUI1_dom_sf"/>
</dbReference>
<dbReference type="CDD" id="cd11567">
    <property type="entry name" value="YciH_like"/>
    <property type="match status" value="1"/>
</dbReference>
<organism evidence="5">
    <name type="scientific">uncultured Flavobacteriia bacterium</name>
    <dbReference type="NCBI Taxonomy" id="212695"/>
    <lineage>
        <taxon>Bacteria</taxon>
        <taxon>Pseudomonadati</taxon>
        <taxon>Bacteroidota</taxon>
        <taxon>Flavobacteriia</taxon>
        <taxon>environmental samples</taxon>
    </lineage>
</organism>
<dbReference type="GO" id="GO:0003743">
    <property type="term" value="F:translation initiation factor activity"/>
    <property type="evidence" value="ECO:0007669"/>
    <property type="project" value="UniProtKB-KW"/>
</dbReference>
<name>F4MMR3_9BACT</name>
<gene>
    <name evidence="5" type="ORF">S18_848_0013</name>
</gene>
<dbReference type="PROSITE" id="PS50296">
    <property type="entry name" value="SUI1"/>
    <property type="match status" value="1"/>
</dbReference>
<evidence type="ECO:0000256" key="3">
    <source>
        <dbReference type="SAM" id="MobiDB-lite"/>
    </source>
</evidence>
<feature type="domain" description="SUI1" evidence="4">
    <location>
        <begin position="51"/>
        <end position="111"/>
    </location>
</feature>
<dbReference type="InterPro" id="IPR005872">
    <property type="entry name" value="SUI1_arc_bac"/>
</dbReference>
<reference evidence="5" key="2">
    <citation type="journal article" date="2012" name="Environ. Microbiol.">
        <title>Genomic content of uncultured Bacteroidetes from contrasting oceanic provinces in the North Atlantic Ocean.</title>
        <authorList>
            <person name="Gomez-Pereira P.R."/>
            <person name="Schuler M."/>
            <person name="Fuchs B.M."/>
            <person name="Bennke C."/>
            <person name="Teeling H."/>
            <person name="Waldmann J."/>
            <person name="Richter M."/>
            <person name="Barbe V."/>
            <person name="Bataille E."/>
            <person name="Glockner F.O."/>
            <person name="Amann R."/>
        </authorList>
    </citation>
    <scope>NUCLEOTIDE SEQUENCE</scope>
</reference>
<keyword evidence="1" id="KW-0810">Translation regulation</keyword>
<evidence type="ECO:0000256" key="1">
    <source>
        <dbReference type="ARBA" id="ARBA00022845"/>
    </source>
</evidence>
<protein>
    <submittedName>
        <fullName evidence="5">Translation initiation factor 1</fullName>
    </submittedName>
</protein>
<reference evidence="5" key="1">
    <citation type="submission" date="2010-05" db="EMBL/GenBank/DDBJ databases">
        <authorList>
            <person name="Genoscope - CEA"/>
        </authorList>
    </citation>
    <scope>NUCLEOTIDE SEQUENCE</scope>
</reference>
<keyword evidence="2" id="KW-0648">Protein biosynthesis</keyword>
<dbReference type="AlphaFoldDB" id="F4MMR3"/>
<dbReference type="Gene3D" id="3.30.780.10">
    <property type="entry name" value="SUI1-like domain"/>
    <property type="match status" value="1"/>
</dbReference>
<keyword evidence="5" id="KW-0396">Initiation factor</keyword>
<evidence type="ECO:0000256" key="2">
    <source>
        <dbReference type="ARBA" id="ARBA00022917"/>
    </source>
</evidence>
<accession>F4MMR3</accession>
<dbReference type="SUPFAM" id="SSF55159">
    <property type="entry name" value="eIF1-like"/>
    <property type="match status" value="1"/>
</dbReference>
<dbReference type="GO" id="GO:0006417">
    <property type="term" value="P:regulation of translation"/>
    <property type="evidence" value="ECO:0007669"/>
    <property type="project" value="UniProtKB-KW"/>
</dbReference>
<dbReference type="PIRSF" id="PIRSF037511">
    <property type="entry name" value="Transl_init_SUI1_pro"/>
    <property type="match status" value="1"/>
</dbReference>